<protein>
    <recommendedName>
        <fullName evidence="3">Rna-directed dna polymerase from mobile element jockey-like</fullName>
    </recommendedName>
</protein>
<reference evidence="1" key="1">
    <citation type="submission" date="2019-10" db="EMBL/GenBank/DDBJ databases">
        <authorList>
            <person name="Soares A.E.R."/>
            <person name="Aleixo A."/>
            <person name="Schneider P."/>
            <person name="Miyaki C.Y."/>
            <person name="Schneider M.P."/>
            <person name="Mello C."/>
            <person name="Vasconcelos A.T.R."/>
        </authorList>
    </citation>
    <scope>NUCLEOTIDE SEQUENCE</scope>
    <source>
        <tissue evidence="1">Muscle</tissue>
    </source>
</reference>
<dbReference type="PRINTS" id="PR01345">
    <property type="entry name" value="CERVTRCPTASE"/>
</dbReference>
<organism evidence="1 2">
    <name type="scientific">Willisornis vidua</name>
    <name type="common">Xingu scale-backed antbird</name>
    <dbReference type="NCBI Taxonomy" id="1566151"/>
    <lineage>
        <taxon>Eukaryota</taxon>
        <taxon>Metazoa</taxon>
        <taxon>Chordata</taxon>
        <taxon>Craniata</taxon>
        <taxon>Vertebrata</taxon>
        <taxon>Euteleostomi</taxon>
        <taxon>Archelosauria</taxon>
        <taxon>Archosauria</taxon>
        <taxon>Dinosauria</taxon>
        <taxon>Saurischia</taxon>
        <taxon>Theropoda</taxon>
        <taxon>Coelurosauria</taxon>
        <taxon>Aves</taxon>
        <taxon>Neognathae</taxon>
        <taxon>Neoaves</taxon>
        <taxon>Telluraves</taxon>
        <taxon>Australaves</taxon>
        <taxon>Passeriformes</taxon>
        <taxon>Thamnophilidae</taxon>
        <taxon>Willisornis</taxon>
    </lineage>
</organism>
<evidence type="ECO:0000313" key="2">
    <source>
        <dbReference type="Proteomes" id="UP001145742"/>
    </source>
</evidence>
<dbReference type="Proteomes" id="UP001145742">
    <property type="component" value="Unassembled WGS sequence"/>
</dbReference>
<proteinExistence type="predicted"/>
<dbReference type="PANTHER" id="PTHR33332">
    <property type="entry name" value="REVERSE TRANSCRIPTASE DOMAIN-CONTAINING PROTEIN"/>
    <property type="match status" value="1"/>
</dbReference>
<accession>A0ABQ9DJ25</accession>
<dbReference type="EMBL" id="WHWB01033327">
    <property type="protein sequence ID" value="KAJ7420491.1"/>
    <property type="molecule type" value="Genomic_DNA"/>
</dbReference>
<keyword evidence="2" id="KW-1185">Reference proteome</keyword>
<sequence>MRFNKAKCCVLHFGHNNPTQDYRLGTEWLESSQAERNLGVLVDRKLTMSQQCAQVAKKASGILSYIKNSVASRMRKVILALYSVLVRPHLEYCVQFWAPQFRKDIEVLEQVQRRATRPGSPGTAQVL</sequence>
<comment type="caution">
    <text evidence="1">The sequence shown here is derived from an EMBL/GenBank/DDBJ whole genome shotgun (WGS) entry which is preliminary data.</text>
</comment>
<evidence type="ECO:0008006" key="3">
    <source>
        <dbReference type="Google" id="ProtNLM"/>
    </source>
</evidence>
<evidence type="ECO:0000313" key="1">
    <source>
        <dbReference type="EMBL" id="KAJ7420491.1"/>
    </source>
</evidence>
<gene>
    <name evidence="1" type="ORF">WISP_48285</name>
</gene>
<name>A0ABQ9DJ25_9PASS</name>